<comment type="caution">
    <text evidence="1">The sequence shown here is derived from an EMBL/GenBank/DDBJ whole genome shotgun (WGS) entry which is preliminary data.</text>
</comment>
<evidence type="ECO:0000313" key="1">
    <source>
        <dbReference type="EMBL" id="MDT0554833.1"/>
    </source>
</evidence>
<name>A0ABU2YCQ9_9FLAO</name>
<dbReference type="EMBL" id="JAVRHZ010000001">
    <property type="protein sequence ID" value="MDT0554833.1"/>
    <property type="molecule type" value="Genomic_DNA"/>
</dbReference>
<reference evidence="1 2" key="1">
    <citation type="submission" date="2023-09" db="EMBL/GenBank/DDBJ databases">
        <authorList>
            <person name="Rey-Velasco X."/>
        </authorList>
    </citation>
    <scope>NUCLEOTIDE SEQUENCE [LARGE SCALE GENOMIC DNA]</scope>
    <source>
        <strain evidence="1 2">W242</strain>
    </source>
</reference>
<accession>A0ABU2YCQ9</accession>
<evidence type="ECO:0008006" key="3">
    <source>
        <dbReference type="Google" id="ProtNLM"/>
    </source>
</evidence>
<protein>
    <recommendedName>
        <fullName evidence="3">Lipoprotein</fullName>
    </recommendedName>
</protein>
<evidence type="ECO:0000313" key="2">
    <source>
        <dbReference type="Proteomes" id="UP001254488"/>
    </source>
</evidence>
<keyword evidence="2" id="KW-1185">Reference proteome</keyword>
<sequence length="195" mass="22801">MKKILYTFFILCFTASIGQNNEHSPIVIVKDTWQKEYFNFPLSFAPEIPLKGYEEAVFMPGWSNTESDEFWSYAFSWELNQDKLLVAKEIDTYLRLYFDGLMESVNKDKTITPPSTRVLLSPIGPHSKIKGFIGRVDIYDAFSTQRVLKLSFKVVQEYCLVKDKVIVVFKFSPKSRDHKIWERLEAISLVENRCF</sequence>
<dbReference type="RefSeq" id="WP_311331790.1">
    <property type="nucleotide sequence ID" value="NZ_JAVRHZ010000001.1"/>
</dbReference>
<gene>
    <name evidence="1" type="ORF">RM538_02390</name>
</gene>
<dbReference type="Proteomes" id="UP001254488">
    <property type="component" value="Unassembled WGS sequence"/>
</dbReference>
<proteinExistence type="predicted"/>
<organism evidence="1 2">
    <name type="scientific">Patiriisocius hiemis</name>
    <dbReference type="NCBI Taxonomy" id="3075604"/>
    <lineage>
        <taxon>Bacteria</taxon>
        <taxon>Pseudomonadati</taxon>
        <taxon>Bacteroidota</taxon>
        <taxon>Flavobacteriia</taxon>
        <taxon>Flavobacteriales</taxon>
        <taxon>Flavobacteriaceae</taxon>
        <taxon>Patiriisocius</taxon>
    </lineage>
</organism>